<proteinExistence type="predicted"/>
<gene>
    <name evidence="1" type="ORF">M8818_005661</name>
</gene>
<keyword evidence="2" id="KW-1185">Reference proteome</keyword>
<evidence type="ECO:0000313" key="1">
    <source>
        <dbReference type="EMBL" id="KAK8202135.1"/>
    </source>
</evidence>
<comment type="caution">
    <text evidence="1">The sequence shown here is derived from an EMBL/GenBank/DDBJ whole genome shotgun (WGS) entry which is preliminary data.</text>
</comment>
<dbReference type="EMBL" id="JAMKPW020000033">
    <property type="protein sequence ID" value="KAK8202135.1"/>
    <property type="molecule type" value="Genomic_DNA"/>
</dbReference>
<sequence length="589" mass="64022">MASSSQTPNRGVAQNPYTVVRTPSKEGQTGAYGSSTVSGGYDPQEQTQNEKSRLDVPASQQNASSSTGLSGSTASDPAESVGRGSKRSRRRDGSAASSRHSQTAPAAGNDKAAQPVSSAPGQASQPRAKRKSKFFSFLCCSAPDESNDTEQEESAQVVKQPVRAAPSRVTQPPPPGQQTGNPEKVISHEVQNTPFDEKDKSPPYVPEQTQSIIGGQGEIGPQRAVQSDQPLPDLPTDPTMSGTLNHAYGDEKTSEMSALETQRNPPPTVEVPDDTYQASNPQVMIQAPTPVVQQEEDAMIRDRTPEQQARDTDIEMTDVGPSLPLSSNEVSGTSEDDTIPAPHRESTSHVDLPPPPPLEERQAQMNPVAAVPSSQDTSLVPSPAESQKWLLPPLRPEFRGRKCLVLDLDETLVHSSFKVSTSYDKCSAGKLTDMLKILHQADFTIPVEIEGQYHNVYVIKRPGVDAFMKRVGELYEVVVFTASVSKYGDPLLDQLDIHHVVHHRLFRESCYNHQGNYVKDLSQVGRDLKETIIIDNSPTSYIFHPQHAVPISSWFSDAHDNELLDLIPVLEDLAGPQVNDVSLVLDVAL</sequence>
<reference evidence="1" key="1">
    <citation type="submission" date="2024-02" db="EMBL/GenBank/DDBJ databases">
        <title>Metagenome Assembled Genome of Zalaria obscura JY119.</title>
        <authorList>
            <person name="Vighnesh L."/>
            <person name="Jagadeeshwari U."/>
            <person name="Venkata Ramana C."/>
            <person name="Sasikala C."/>
        </authorList>
    </citation>
    <scope>NUCLEOTIDE SEQUENCE</scope>
    <source>
        <strain evidence="1">JY119</strain>
    </source>
</reference>
<accession>A0ACC3SBQ1</accession>
<name>A0ACC3SBQ1_9PEZI</name>
<dbReference type="Proteomes" id="UP001320706">
    <property type="component" value="Unassembled WGS sequence"/>
</dbReference>
<protein>
    <submittedName>
        <fullName evidence="1">Uncharacterized protein</fullName>
    </submittedName>
</protein>
<organism evidence="1 2">
    <name type="scientific">Zalaria obscura</name>
    <dbReference type="NCBI Taxonomy" id="2024903"/>
    <lineage>
        <taxon>Eukaryota</taxon>
        <taxon>Fungi</taxon>
        <taxon>Dikarya</taxon>
        <taxon>Ascomycota</taxon>
        <taxon>Pezizomycotina</taxon>
        <taxon>Dothideomycetes</taxon>
        <taxon>Dothideomycetidae</taxon>
        <taxon>Dothideales</taxon>
        <taxon>Zalariaceae</taxon>
        <taxon>Zalaria</taxon>
    </lineage>
</organism>
<evidence type="ECO:0000313" key="2">
    <source>
        <dbReference type="Proteomes" id="UP001320706"/>
    </source>
</evidence>